<feature type="domain" description="DUF6677" evidence="2">
    <location>
        <begin position="24"/>
        <end position="211"/>
    </location>
</feature>
<keyword evidence="1" id="KW-0812">Transmembrane</keyword>
<feature type="transmembrane region" description="Helical" evidence="1">
    <location>
        <begin position="182"/>
        <end position="209"/>
    </location>
</feature>
<organism evidence="3 4">
    <name type="scientific">Mariniblastus fucicola</name>
    <dbReference type="NCBI Taxonomy" id="980251"/>
    <lineage>
        <taxon>Bacteria</taxon>
        <taxon>Pseudomonadati</taxon>
        <taxon>Planctomycetota</taxon>
        <taxon>Planctomycetia</taxon>
        <taxon>Pirellulales</taxon>
        <taxon>Pirellulaceae</taxon>
        <taxon>Mariniblastus</taxon>
    </lineage>
</organism>
<dbReference type="OrthoDB" id="281398at2"/>
<dbReference type="RefSeq" id="WP_075086382.1">
    <property type="nucleotide sequence ID" value="NZ_CP042912.1"/>
</dbReference>
<dbReference type="Proteomes" id="UP000322214">
    <property type="component" value="Chromosome"/>
</dbReference>
<feature type="transmembrane region" description="Helical" evidence="1">
    <location>
        <begin position="45"/>
        <end position="63"/>
    </location>
</feature>
<dbReference type="AlphaFoldDB" id="A0A5B9PIN4"/>
<dbReference type="Pfam" id="PF20382">
    <property type="entry name" value="DUF6677"/>
    <property type="match status" value="1"/>
</dbReference>
<evidence type="ECO:0000313" key="4">
    <source>
        <dbReference type="Proteomes" id="UP000322214"/>
    </source>
</evidence>
<sequence>MPEIVYTPPEGEPVHVNLKDQYWSAFLAWLLPGAGHFYQGRYAKGMLFMVCILSTFLVGLGLGRGRCVYATDSEGKLNYYYIGQFGVGLPALPAVVQSIKTSDGGDPFFELCERFPGDYAATDLRFHKIDRDRDGERESDIPRSRTLKDGLMAPPAGPINENVPDTLAMWHFDYKHMFEMGVLYTFVAGLLNILAIYDAFCGPAIVTAAQREEMDRRKNKKKGSL</sequence>
<keyword evidence="1" id="KW-1133">Transmembrane helix</keyword>
<gene>
    <name evidence="3" type="ORF">MFFC18_24940</name>
</gene>
<accession>A0A5B9PIN4</accession>
<reference evidence="3 4" key="1">
    <citation type="submission" date="2019-08" db="EMBL/GenBank/DDBJ databases">
        <title>Deep-cultivation of Planctomycetes and their phenomic and genomic characterization uncovers novel biology.</title>
        <authorList>
            <person name="Wiegand S."/>
            <person name="Jogler M."/>
            <person name="Boedeker C."/>
            <person name="Pinto D."/>
            <person name="Vollmers J."/>
            <person name="Rivas-Marin E."/>
            <person name="Kohn T."/>
            <person name="Peeters S.H."/>
            <person name="Heuer A."/>
            <person name="Rast P."/>
            <person name="Oberbeckmann S."/>
            <person name="Bunk B."/>
            <person name="Jeske O."/>
            <person name="Meyerdierks A."/>
            <person name="Storesund J.E."/>
            <person name="Kallscheuer N."/>
            <person name="Luecker S."/>
            <person name="Lage O.M."/>
            <person name="Pohl T."/>
            <person name="Merkel B.J."/>
            <person name="Hornburger P."/>
            <person name="Mueller R.-W."/>
            <person name="Bruemmer F."/>
            <person name="Labrenz M."/>
            <person name="Spormann A.M."/>
            <person name="Op den Camp H."/>
            <person name="Overmann J."/>
            <person name="Amann R."/>
            <person name="Jetten M.S.M."/>
            <person name="Mascher T."/>
            <person name="Medema M.H."/>
            <person name="Devos D.P."/>
            <person name="Kaster A.-K."/>
            <person name="Ovreas L."/>
            <person name="Rohde M."/>
            <person name="Galperin M.Y."/>
            <person name="Jogler C."/>
        </authorList>
    </citation>
    <scope>NUCLEOTIDE SEQUENCE [LARGE SCALE GENOMIC DNA]</scope>
    <source>
        <strain evidence="3 4">FC18</strain>
    </source>
</reference>
<evidence type="ECO:0000259" key="2">
    <source>
        <dbReference type="Pfam" id="PF20382"/>
    </source>
</evidence>
<evidence type="ECO:0000313" key="3">
    <source>
        <dbReference type="EMBL" id="QEG22611.1"/>
    </source>
</evidence>
<evidence type="ECO:0000256" key="1">
    <source>
        <dbReference type="SAM" id="Phobius"/>
    </source>
</evidence>
<dbReference type="InterPro" id="IPR046499">
    <property type="entry name" value="DUF6677"/>
</dbReference>
<dbReference type="EMBL" id="CP042912">
    <property type="protein sequence ID" value="QEG22611.1"/>
    <property type="molecule type" value="Genomic_DNA"/>
</dbReference>
<protein>
    <recommendedName>
        <fullName evidence="2">DUF6677 domain-containing protein</fullName>
    </recommendedName>
</protein>
<keyword evidence="4" id="KW-1185">Reference proteome</keyword>
<dbReference type="STRING" id="980251.GCA_001642875_04701"/>
<proteinExistence type="predicted"/>
<name>A0A5B9PIN4_9BACT</name>
<dbReference type="KEGG" id="mff:MFFC18_24940"/>
<keyword evidence="1" id="KW-0472">Membrane</keyword>